<reference evidence="8 9" key="1">
    <citation type="submission" date="2014-07" db="EMBL/GenBank/DDBJ databases">
        <title>Complete genome sequence of Corynebacterium atypicum DSM 44849: identifiction of the mycolic acid biosynthesis genes.</title>
        <authorList>
            <person name="Tippelt A."/>
            <person name="Mollmann S."/>
            <person name="Albersmeier A."/>
            <person name="Jaenicke S."/>
            <person name="Ruckert C."/>
            <person name="Tauch A."/>
        </authorList>
    </citation>
    <scope>NUCLEOTIDE SEQUENCE [LARGE SCALE GENOMIC DNA]</scope>
    <source>
        <strain evidence="8 9">R2070</strain>
    </source>
</reference>
<feature type="domain" description="DUF202" evidence="7">
    <location>
        <begin position="10"/>
        <end position="77"/>
    </location>
</feature>
<keyword evidence="3 6" id="KW-0812">Transmembrane</keyword>
<feature type="transmembrane region" description="Helical" evidence="6">
    <location>
        <begin position="47"/>
        <end position="72"/>
    </location>
</feature>
<protein>
    <submittedName>
        <fullName evidence="8">Membrane protein</fullName>
    </submittedName>
</protein>
<dbReference type="InterPro" id="IPR003807">
    <property type="entry name" value="DUF202"/>
</dbReference>
<evidence type="ECO:0000256" key="1">
    <source>
        <dbReference type="ARBA" id="ARBA00004651"/>
    </source>
</evidence>
<keyword evidence="4 6" id="KW-1133">Transmembrane helix</keyword>
<sequence>MPGGHEPDPRFTLANERTFLAWTRTSLAFLGGGVALGAFHIEGLQAPIRVGLAVFVIAIGLAIALGAAVRWLRIERAMRTGKPLPVPAIGPLLAAAVVLACAVAIAVILA</sequence>
<dbReference type="Pfam" id="PF02656">
    <property type="entry name" value="DUF202"/>
    <property type="match status" value="1"/>
</dbReference>
<keyword evidence="9" id="KW-1185">Reference proteome</keyword>
<accession>A0ABN4DCL2</accession>
<evidence type="ECO:0000313" key="8">
    <source>
        <dbReference type="EMBL" id="AIG64129.1"/>
    </source>
</evidence>
<dbReference type="InterPro" id="IPR052053">
    <property type="entry name" value="IM_YidH-like"/>
</dbReference>
<organism evidence="8 9">
    <name type="scientific">Corynebacterium atypicum</name>
    <dbReference type="NCBI Taxonomy" id="191610"/>
    <lineage>
        <taxon>Bacteria</taxon>
        <taxon>Bacillati</taxon>
        <taxon>Actinomycetota</taxon>
        <taxon>Actinomycetes</taxon>
        <taxon>Mycobacteriales</taxon>
        <taxon>Corynebacteriaceae</taxon>
        <taxon>Corynebacterium</taxon>
    </lineage>
</organism>
<evidence type="ECO:0000256" key="6">
    <source>
        <dbReference type="SAM" id="Phobius"/>
    </source>
</evidence>
<dbReference type="EMBL" id="CP008944">
    <property type="protein sequence ID" value="AIG64129.1"/>
    <property type="molecule type" value="Genomic_DNA"/>
</dbReference>
<evidence type="ECO:0000256" key="3">
    <source>
        <dbReference type="ARBA" id="ARBA00022692"/>
    </source>
</evidence>
<evidence type="ECO:0000256" key="5">
    <source>
        <dbReference type="ARBA" id="ARBA00023136"/>
    </source>
</evidence>
<comment type="subcellular location">
    <subcellularLocation>
        <location evidence="1">Cell membrane</location>
        <topology evidence="1">Multi-pass membrane protein</topology>
    </subcellularLocation>
</comment>
<feature type="transmembrane region" description="Helical" evidence="6">
    <location>
        <begin position="84"/>
        <end position="109"/>
    </location>
</feature>
<dbReference type="PANTHER" id="PTHR34187:SF2">
    <property type="entry name" value="DUF202 DOMAIN-CONTAINING PROTEIN"/>
    <property type="match status" value="1"/>
</dbReference>
<evidence type="ECO:0000256" key="2">
    <source>
        <dbReference type="ARBA" id="ARBA00022475"/>
    </source>
</evidence>
<keyword evidence="2" id="KW-1003">Cell membrane</keyword>
<gene>
    <name evidence="8" type="ORF">CATYP_05240</name>
</gene>
<proteinExistence type="predicted"/>
<keyword evidence="5 6" id="KW-0472">Membrane</keyword>
<evidence type="ECO:0000256" key="4">
    <source>
        <dbReference type="ARBA" id="ARBA00022989"/>
    </source>
</evidence>
<evidence type="ECO:0000259" key="7">
    <source>
        <dbReference type="Pfam" id="PF02656"/>
    </source>
</evidence>
<name>A0ABN4DCL2_9CORY</name>
<evidence type="ECO:0000313" key="9">
    <source>
        <dbReference type="Proteomes" id="UP000028504"/>
    </source>
</evidence>
<dbReference type="PANTHER" id="PTHR34187">
    <property type="entry name" value="FGR18P"/>
    <property type="match status" value="1"/>
</dbReference>
<dbReference type="Proteomes" id="UP000028504">
    <property type="component" value="Chromosome"/>
</dbReference>
<feature type="transmembrane region" description="Helical" evidence="6">
    <location>
        <begin position="21"/>
        <end position="41"/>
    </location>
</feature>